<accession>A0ACB8ARG5</accession>
<comment type="caution">
    <text evidence="1">The sequence shown here is derived from an EMBL/GenBank/DDBJ whole genome shotgun (WGS) entry which is preliminary data.</text>
</comment>
<evidence type="ECO:0000313" key="1">
    <source>
        <dbReference type="EMBL" id="KAH7915529.1"/>
    </source>
</evidence>
<protein>
    <submittedName>
        <fullName evidence="1">VAMP synaptobrevin-like protein</fullName>
    </submittedName>
</protein>
<name>A0ACB8ARG5_9AGAM</name>
<evidence type="ECO:0000313" key="2">
    <source>
        <dbReference type="Proteomes" id="UP000790377"/>
    </source>
</evidence>
<gene>
    <name evidence="1" type="ORF">BJ138DRAFT_1077162</name>
</gene>
<dbReference type="EMBL" id="MU267599">
    <property type="protein sequence ID" value="KAH7915529.1"/>
    <property type="molecule type" value="Genomic_DNA"/>
</dbReference>
<organism evidence="1 2">
    <name type="scientific">Hygrophoropsis aurantiaca</name>
    <dbReference type="NCBI Taxonomy" id="72124"/>
    <lineage>
        <taxon>Eukaryota</taxon>
        <taxon>Fungi</taxon>
        <taxon>Dikarya</taxon>
        <taxon>Basidiomycota</taxon>
        <taxon>Agaricomycotina</taxon>
        <taxon>Agaricomycetes</taxon>
        <taxon>Agaricomycetidae</taxon>
        <taxon>Boletales</taxon>
        <taxon>Coniophorineae</taxon>
        <taxon>Hygrophoropsidaceae</taxon>
        <taxon>Hygrophoropsis</taxon>
    </lineage>
</organism>
<dbReference type="Proteomes" id="UP000790377">
    <property type="component" value="Unassembled WGS sequence"/>
</dbReference>
<sequence length="255" mass="28516">MSLIHALVSRGDTILAEHQTPDHRDFSHGMFVVHSCMVWIRILSNVCSSMCIINDNDHPAATQMILSKIPPNDSKLTYVWEQYLFHYISEDGFTYLVMAEDSAGRKMPFAFLADLQRKFTALPTSSTAALNSTPAYGLQGTFSPTIASLVHTYNTSPPQDEVARAQAELNQVKNIMVQNVEQILSRGERIELLVDKTDTMATQATAFRRGARTVRREMWWKNSKILALCFVVALIVLWIIVAQFCGASLQCGAKS</sequence>
<reference evidence="1" key="1">
    <citation type="journal article" date="2021" name="New Phytol.">
        <title>Evolutionary innovations through gain and loss of genes in the ectomycorrhizal Boletales.</title>
        <authorList>
            <person name="Wu G."/>
            <person name="Miyauchi S."/>
            <person name="Morin E."/>
            <person name="Kuo A."/>
            <person name="Drula E."/>
            <person name="Varga T."/>
            <person name="Kohler A."/>
            <person name="Feng B."/>
            <person name="Cao Y."/>
            <person name="Lipzen A."/>
            <person name="Daum C."/>
            <person name="Hundley H."/>
            <person name="Pangilinan J."/>
            <person name="Johnson J."/>
            <person name="Barry K."/>
            <person name="LaButti K."/>
            <person name="Ng V."/>
            <person name="Ahrendt S."/>
            <person name="Min B."/>
            <person name="Choi I.G."/>
            <person name="Park H."/>
            <person name="Plett J.M."/>
            <person name="Magnuson J."/>
            <person name="Spatafora J.W."/>
            <person name="Nagy L.G."/>
            <person name="Henrissat B."/>
            <person name="Grigoriev I.V."/>
            <person name="Yang Z.L."/>
            <person name="Xu J."/>
            <person name="Martin F.M."/>
        </authorList>
    </citation>
    <scope>NUCLEOTIDE SEQUENCE</scope>
    <source>
        <strain evidence="1">ATCC 28755</strain>
    </source>
</reference>
<proteinExistence type="predicted"/>
<keyword evidence="2" id="KW-1185">Reference proteome</keyword>